<gene>
    <name evidence="1" type="ORF">DCF82_01795</name>
</gene>
<organism evidence="1 2">
    <name type="scientific">Marinobacter nauticus</name>
    <name type="common">Marinobacter hydrocarbonoclasticus</name>
    <name type="synonym">Marinobacter aquaeolei</name>
    <dbReference type="NCBI Taxonomy" id="2743"/>
    <lineage>
        <taxon>Bacteria</taxon>
        <taxon>Pseudomonadati</taxon>
        <taxon>Pseudomonadota</taxon>
        <taxon>Gammaproteobacteria</taxon>
        <taxon>Pseudomonadales</taxon>
        <taxon>Marinobacteraceae</taxon>
        <taxon>Marinobacter</taxon>
    </lineage>
</organism>
<name>A0A3B8WBA9_MARNT</name>
<dbReference type="EMBL" id="DLYI01000018">
    <property type="protein sequence ID" value="HAC26546.1"/>
    <property type="molecule type" value="Genomic_DNA"/>
</dbReference>
<dbReference type="RefSeq" id="WP_058341393.1">
    <property type="nucleotide sequence ID" value="NZ_DCES01000027.1"/>
</dbReference>
<evidence type="ECO:0000313" key="2">
    <source>
        <dbReference type="Proteomes" id="UP000261325"/>
    </source>
</evidence>
<dbReference type="AlphaFoldDB" id="A0A3B8WBA9"/>
<proteinExistence type="predicted"/>
<sequence>MSAATPSPETVSLPVREMLVEYVQGRRLAEIIYQDTNGQVCLVHENIRDVLSRAGHDFLVLGSGKVLGVEHVIMIDGQRLTKG</sequence>
<accession>A0A3B8WBA9</accession>
<evidence type="ECO:0008006" key="3">
    <source>
        <dbReference type="Google" id="ProtNLM"/>
    </source>
</evidence>
<protein>
    <recommendedName>
        <fullName evidence="3">Rho-binding antiterminator</fullName>
    </recommendedName>
</protein>
<reference evidence="1 2" key="1">
    <citation type="journal article" date="2018" name="Nat. Biotechnol.">
        <title>A standardized bacterial taxonomy based on genome phylogeny substantially revises the tree of life.</title>
        <authorList>
            <person name="Parks D.H."/>
            <person name="Chuvochina M."/>
            <person name="Waite D.W."/>
            <person name="Rinke C."/>
            <person name="Skarshewski A."/>
            <person name="Chaumeil P.A."/>
            <person name="Hugenholtz P."/>
        </authorList>
    </citation>
    <scope>NUCLEOTIDE SEQUENCE [LARGE SCALE GENOMIC DNA]</scope>
    <source>
        <strain evidence="1">UBA9049</strain>
    </source>
</reference>
<evidence type="ECO:0000313" key="1">
    <source>
        <dbReference type="EMBL" id="HAC26546.1"/>
    </source>
</evidence>
<dbReference type="Proteomes" id="UP000261325">
    <property type="component" value="Unassembled WGS sequence"/>
</dbReference>
<comment type="caution">
    <text evidence="1">The sequence shown here is derived from an EMBL/GenBank/DDBJ whole genome shotgun (WGS) entry which is preliminary data.</text>
</comment>